<feature type="domain" description="GH3 C-terminal" evidence="1">
    <location>
        <begin position="33"/>
        <end position="87"/>
    </location>
</feature>
<keyword evidence="3" id="KW-1185">Reference proteome</keyword>
<dbReference type="PANTHER" id="PTHR31901:SF96">
    <property type="entry name" value="INDOLE-3-ACETIC ACID-AMIDO SYNTHETASE GH3.1-RELATED"/>
    <property type="match status" value="1"/>
</dbReference>
<dbReference type="InterPro" id="IPR004993">
    <property type="entry name" value="GH3"/>
</dbReference>
<dbReference type="eggNOG" id="ENOG502QR80">
    <property type="taxonomic scope" value="Eukaryota"/>
</dbReference>
<dbReference type="STRING" id="4533.J3MKI7"/>
<reference evidence="2" key="1">
    <citation type="journal article" date="2013" name="Nat. Commun.">
        <title>Whole-genome sequencing of Oryza brachyantha reveals mechanisms underlying Oryza genome evolution.</title>
        <authorList>
            <person name="Chen J."/>
            <person name="Huang Q."/>
            <person name="Gao D."/>
            <person name="Wang J."/>
            <person name="Lang Y."/>
            <person name="Liu T."/>
            <person name="Li B."/>
            <person name="Bai Z."/>
            <person name="Luis Goicoechea J."/>
            <person name="Liang C."/>
            <person name="Chen C."/>
            <person name="Zhang W."/>
            <person name="Sun S."/>
            <person name="Liao Y."/>
            <person name="Zhang X."/>
            <person name="Yang L."/>
            <person name="Song C."/>
            <person name="Wang M."/>
            <person name="Shi J."/>
            <person name="Liu G."/>
            <person name="Liu J."/>
            <person name="Zhou H."/>
            <person name="Zhou W."/>
            <person name="Yu Q."/>
            <person name="An N."/>
            <person name="Chen Y."/>
            <person name="Cai Q."/>
            <person name="Wang B."/>
            <person name="Liu B."/>
            <person name="Min J."/>
            <person name="Huang Y."/>
            <person name="Wu H."/>
            <person name="Li Z."/>
            <person name="Zhang Y."/>
            <person name="Yin Y."/>
            <person name="Song W."/>
            <person name="Jiang J."/>
            <person name="Jackson S.A."/>
            <person name="Wing R.A."/>
            <person name="Wang J."/>
            <person name="Chen M."/>
        </authorList>
    </citation>
    <scope>NUCLEOTIDE SEQUENCE [LARGE SCALE GENOMIC DNA]</scope>
    <source>
        <strain evidence="2">cv. IRGC 101232</strain>
    </source>
</reference>
<dbReference type="AlphaFoldDB" id="J3MKI7"/>
<evidence type="ECO:0000313" key="2">
    <source>
        <dbReference type="EnsemblPlants" id="OB07G19190.1"/>
    </source>
</evidence>
<dbReference type="EnsemblPlants" id="OB07G19190.1">
    <property type="protein sequence ID" value="OB07G19190.1"/>
    <property type="gene ID" value="OB07G19190"/>
</dbReference>
<dbReference type="Gramene" id="OB07G19190.1">
    <property type="protein sequence ID" value="OB07G19190.1"/>
    <property type="gene ID" value="OB07G19190"/>
</dbReference>
<reference evidence="2" key="2">
    <citation type="submission" date="2013-04" db="UniProtKB">
        <authorList>
            <consortium name="EnsemblPlants"/>
        </authorList>
    </citation>
    <scope>IDENTIFICATION</scope>
</reference>
<dbReference type="Pfam" id="PF23572">
    <property type="entry name" value="GH3_C"/>
    <property type="match status" value="1"/>
</dbReference>
<accession>J3MKI7</accession>
<name>J3MKI7_ORYBR</name>
<evidence type="ECO:0000313" key="3">
    <source>
        <dbReference type="Proteomes" id="UP000006038"/>
    </source>
</evidence>
<proteinExistence type="predicted"/>
<organism evidence="2">
    <name type="scientific">Oryza brachyantha</name>
    <name type="common">malo sina</name>
    <dbReference type="NCBI Taxonomy" id="4533"/>
    <lineage>
        <taxon>Eukaryota</taxon>
        <taxon>Viridiplantae</taxon>
        <taxon>Streptophyta</taxon>
        <taxon>Embryophyta</taxon>
        <taxon>Tracheophyta</taxon>
        <taxon>Spermatophyta</taxon>
        <taxon>Magnoliopsida</taxon>
        <taxon>Liliopsida</taxon>
        <taxon>Poales</taxon>
        <taxon>Poaceae</taxon>
        <taxon>BOP clade</taxon>
        <taxon>Oryzoideae</taxon>
        <taxon>Oryzeae</taxon>
        <taxon>Oryzinae</taxon>
        <taxon>Oryza</taxon>
    </lineage>
</organism>
<protein>
    <recommendedName>
        <fullName evidence="1">GH3 C-terminal domain-containing protein</fullName>
    </recommendedName>
</protein>
<dbReference type="Proteomes" id="UP000006038">
    <property type="component" value="Chromosome 7"/>
</dbReference>
<dbReference type="HOGENOM" id="CLU_1443127_0_0_1"/>
<dbReference type="InterPro" id="IPR055378">
    <property type="entry name" value="GH3_C"/>
</dbReference>
<evidence type="ECO:0000259" key="1">
    <source>
        <dbReference type="Pfam" id="PF23572"/>
    </source>
</evidence>
<sequence>MWFHNAVPQFRFVRRKNVLLSIKSDKTDAAEQQHAMERASALLRPHGVSVVEYTSHACTKRIPGQYVIYGHLLGVAADQGCCLEVERFASPTASSTSARLRYWLQLHHPTPRIDRLITRSSTRLQRQLGADRLRLRVSAIKLQVAAMSPLSVVAPLPVVYTSTGCCSAERRPPQHDYITRGLLVAAST</sequence>
<dbReference type="GO" id="GO:0016881">
    <property type="term" value="F:acid-amino acid ligase activity"/>
    <property type="evidence" value="ECO:0007669"/>
    <property type="project" value="TreeGrafter"/>
</dbReference>
<dbReference type="PANTHER" id="PTHR31901">
    <property type="entry name" value="GH3 DOMAIN-CONTAINING PROTEIN"/>
    <property type="match status" value="1"/>
</dbReference>
<dbReference type="GO" id="GO:0005737">
    <property type="term" value="C:cytoplasm"/>
    <property type="evidence" value="ECO:0007669"/>
    <property type="project" value="TreeGrafter"/>
</dbReference>